<keyword evidence="3" id="KW-0472">Membrane</keyword>
<evidence type="ECO:0000256" key="3">
    <source>
        <dbReference type="SAM" id="Phobius"/>
    </source>
</evidence>
<dbReference type="PANTHER" id="PTHR33392">
    <property type="entry name" value="POLYISOPRENYL-TEICHOIC ACID--PEPTIDOGLYCAN TEICHOIC ACID TRANSFERASE TAGU"/>
    <property type="match status" value="1"/>
</dbReference>
<name>A0AAE5T106_STACR</name>
<dbReference type="PANTHER" id="PTHR33392:SF3">
    <property type="entry name" value="POLYISOPRENYL-TEICHOIC ACID--PEPTIDOGLYCAN TEICHOIC ACID TRANSFERASE TAGT"/>
    <property type="match status" value="1"/>
</dbReference>
<proteinExistence type="inferred from homology"/>
<dbReference type="InterPro" id="IPR004474">
    <property type="entry name" value="LytR_CpsA_psr"/>
</dbReference>
<dbReference type="EMBL" id="JAVGJF010000017">
    <property type="protein sequence ID" value="MDQ7175199.1"/>
    <property type="molecule type" value="Genomic_DNA"/>
</dbReference>
<dbReference type="EMBL" id="PZBZ01000041">
    <property type="protein sequence ID" value="PTG13074.1"/>
    <property type="molecule type" value="Genomic_DNA"/>
</dbReference>
<gene>
    <name evidence="6" type="ORF">BU653_08170</name>
    <name evidence="5" type="ORF">RCF65_04275</name>
</gene>
<keyword evidence="3" id="KW-0812">Transmembrane</keyword>
<evidence type="ECO:0000313" key="7">
    <source>
        <dbReference type="Proteomes" id="UP000242704"/>
    </source>
</evidence>
<dbReference type="NCBIfam" id="TIGR00350">
    <property type="entry name" value="lytR_cpsA_psr"/>
    <property type="match status" value="1"/>
</dbReference>
<keyword evidence="3" id="KW-1133">Transmembrane helix</keyword>
<feature type="compositionally biased region" description="Polar residues" evidence="2">
    <location>
        <begin position="363"/>
        <end position="415"/>
    </location>
</feature>
<evidence type="ECO:0000259" key="4">
    <source>
        <dbReference type="Pfam" id="PF03816"/>
    </source>
</evidence>
<dbReference type="Gene3D" id="3.40.630.190">
    <property type="entry name" value="LCP protein"/>
    <property type="match status" value="1"/>
</dbReference>
<evidence type="ECO:0000313" key="8">
    <source>
        <dbReference type="Proteomes" id="UP001240157"/>
    </source>
</evidence>
<dbReference type="AlphaFoldDB" id="A0AAE5T106"/>
<feature type="domain" description="Cell envelope-related transcriptional attenuator" evidence="4">
    <location>
        <begin position="85"/>
        <end position="232"/>
    </location>
</feature>
<dbReference type="Proteomes" id="UP001240157">
    <property type="component" value="Unassembled WGS sequence"/>
</dbReference>
<dbReference type="Pfam" id="PF03816">
    <property type="entry name" value="LytR_cpsA_psr"/>
    <property type="match status" value="1"/>
</dbReference>
<reference evidence="5 8" key="3">
    <citation type="submission" date="2023-08" db="EMBL/GenBank/DDBJ databases">
        <title>Whole genome sequencing of Staphylococcus chromogenes NNSch 2386.</title>
        <authorList>
            <person name="Kropotov V.S."/>
            <person name="Boriskina E.V."/>
            <person name="Gordinskaya N.A."/>
            <person name="Shkurkina I.S."/>
            <person name="Kryazhev D.V."/>
            <person name="Alekseeva A.E."/>
            <person name="Makhova M.A."/>
        </authorList>
    </citation>
    <scope>NUCLEOTIDE SEQUENCE [LARGE SCALE GENOMIC DNA]</scope>
    <source>
        <strain evidence="5 8">NNSch 2386</strain>
    </source>
</reference>
<reference evidence="6" key="2">
    <citation type="submission" date="2018-03" db="EMBL/GenBank/DDBJ databases">
        <authorList>
            <person name="Naushad S."/>
        </authorList>
    </citation>
    <scope>NUCLEOTIDE SEQUENCE</scope>
    <source>
        <strain evidence="6">SNUC 505</strain>
    </source>
</reference>
<evidence type="ECO:0000256" key="2">
    <source>
        <dbReference type="SAM" id="MobiDB-lite"/>
    </source>
</evidence>
<feature type="region of interest" description="Disordered" evidence="2">
    <location>
        <begin position="337"/>
        <end position="415"/>
    </location>
</feature>
<sequence length="415" mass="46746">MNKALKYLLYALVLILVIVPAIFAYILFNSSRDAFDDSFSQNDKRESVLRKHKVNPTTDPVSILFLGIDDSSARRENGQSVEQSRTDAMILSTLNPDKNQIRLLSIPRDTLSYIPEVGYYDKITHAHAYGGPNASMDTVEKALNVPVDYYVRIDMDAFAQTVDELGGIEYDVPYDLNEPNRSDNGRIKLKKGKQVLNGEEVLAVTRTRKQDSDLKRGQRQMEVLKILFKKAQETQSLHKLDDIIEIVGKNSKHNLSYDEIRALATDYLVKDTDIKTEQLKGENELLNGIYYINPDVDALIKTANRLRNDLGIDSIKDKNEFMLVRVKNAFGEIPPLVNIEDSLSNPNSETETESSRNPSNETPTNQPDVNSNEATPPVQQNEPSAEPQSPNNQYSSQPPVQNDLNTQEQTTAPVY</sequence>
<organism evidence="6 7">
    <name type="scientific">Staphylococcus chromogenes</name>
    <name type="common">Staphylococcus hyicus subsp. chromogenes</name>
    <dbReference type="NCBI Taxonomy" id="46126"/>
    <lineage>
        <taxon>Bacteria</taxon>
        <taxon>Bacillati</taxon>
        <taxon>Bacillota</taxon>
        <taxon>Bacilli</taxon>
        <taxon>Bacillales</taxon>
        <taxon>Staphylococcaceae</taxon>
        <taxon>Staphylococcus</taxon>
    </lineage>
</organism>
<dbReference type="InterPro" id="IPR050922">
    <property type="entry name" value="LytR/CpsA/Psr_CW_biosynth"/>
</dbReference>
<reference evidence="6 7" key="1">
    <citation type="journal article" date="2016" name="Front. Microbiol.">
        <title>Comprehensive Phylogenetic Analysis of Bovine Non-aureus Staphylococci Species Based on Whole-Genome Sequencing.</title>
        <authorList>
            <person name="Naushad S."/>
            <person name="Barkema H.W."/>
            <person name="Luby C."/>
            <person name="Condas L.A."/>
            <person name="Nobrega D.B."/>
            <person name="Carson D.A."/>
            <person name="De Buck J."/>
        </authorList>
    </citation>
    <scope>NUCLEOTIDE SEQUENCE [LARGE SCALE GENOMIC DNA]</scope>
    <source>
        <strain evidence="6 7">SNUC 505</strain>
    </source>
</reference>
<accession>A0AAE5T106</accession>
<protein>
    <submittedName>
        <fullName evidence="5">LCP family protein</fullName>
    </submittedName>
</protein>
<dbReference type="RefSeq" id="WP_103159136.1">
    <property type="nucleotide sequence ID" value="NZ_BMDK01000001.1"/>
</dbReference>
<comment type="caution">
    <text evidence="6">The sequence shown here is derived from an EMBL/GenBank/DDBJ whole genome shotgun (WGS) entry which is preliminary data.</text>
</comment>
<evidence type="ECO:0000256" key="1">
    <source>
        <dbReference type="ARBA" id="ARBA00006068"/>
    </source>
</evidence>
<comment type="similarity">
    <text evidence="1">Belongs to the LytR/CpsA/Psr (LCP) family.</text>
</comment>
<feature type="transmembrane region" description="Helical" evidence="3">
    <location>
        <begin position="7"/>
        <end position="28"/>
    </location>
</feature>
<evidence type="ECO:0000313" key="6">
    <source>
        <dbReference type="EMBL" id="PTG13074.1"/>
    </source>
</evidence>
<feature type="compositionally biased region" description="Low complexity" evidence="2">
    <location>
        <begin position="344"/>
        <end position="362"/>
    </location>
</feature>
<dbReference type="Proteomes" id="UP000242704">
    <property type="component" value="Unassembled WGS sequence"/>
</dbReference>
<evidence type="ECO:0000313" key="5">
    <source>
        <dbReference type="EMBL" id="MDQ7175199.1"/>
    </source>
</evidence>